<evidence type="ECO:0000313" key="2">
    <source>
        <dbReference type="EMBL" id="CAA64250.1"/>
    </source>
</evidence>
<evidence type="ECO:0000313" key="3">
    <source>
        <dbReference type="Proteomes" id="UP000201332"/>
    </source>
</evidence>
<feature type="transmembrane region" description="Helical" evidence="1">
    <location>
        <begin position="12"/>
        <end position="30"/>
    </location>
</feature>
<organism evidence="2">
    <name type="scientific">Leek white stripe virus</name>
    <dbReference type="NCBI Taxonomy" id="45224"/>
    <lineage>
        <taxon>Viruses</taxon>
        <taxon>Riboviria</taxon>
        <taxon>Orthornavirae</taxon>
        <taxon>Kitrinoviricota</taxon>
        <taxon>Tolucaviricetes</taxon>
        <taxon>Tolivirales</taxon>
        <taxon>Tombusviridae</taxon>
        <taxon>Procedovirinae</taxon>
        <taxon>Betanecrovirus</taxon>
        <taxon>Betanecrovirus porri</taxon>
    </lineage>
</organism>
<name>Q83105_9TOMB</name>
<keyword evidence="3" id="KW-1185">Reference proteome</keyword>
<keyword evidence="1" id="KW-0472">Membrane</keyword>
<reference evidence="2" key="1">
    <citation type="journal article" date="1996" name="Arch. Virol.">
        <title>Characterization, nucleotide sequence and genome organization of leek white stripe virus, a putative new species of the genus Necrovirus.</title>
        <authorList>
            <person name="Lot H."/>
            <person name="Rubino L."/>
            <person name="Delecolle B."/>
            <person name="Jacquemond M."/>
            <person name="Turturo C."/>
            <person name="Russo M."/>
        </authorList>
    </citation>
    <scope>NUCLEOTIDE SEQUENCE [LARGE SCALE GENOMIC DNA]</scope>
</reference>
<dbReference type="GeneID" id="1403825"/>
<evidence type="ECO:0000256" key="1">
    <source>
        <dbReference type="SAM" id="Phobius"/>
    </source>
</evidence>
<protein>
    <submittedName>
        <fullName evidence="2">ORF 4 protein</fullName>
    </submittedName>
</protein>
<dbReference type="RefSeq" id="NP_044743.1">
    <property type="nucleotide sequence ID" value="NC_001822.1"/>
</dbReference>
<accession>Q83105</accession>
<sequence length="56" mass="6265">MVIVVRESSFPLLAVWIIVIVLVAVIGALLQTPPETINQVFNEDHHKTQYINIGKP</sequence>
<dbReference type="KEGG" id="vg:1403825"/>
<keyword evidence="1" id="KW-1133">Transmembrane helix</keyword>
<dbReference type="EMBL" id="X94560">
    <property type="protein sequence ID" value="CAA64250.1"/>
    <property type="molecule type" value="Genomic_RNA"/>
</dbReference>
<proteinExistence type="predicted"/>
<keyword evidence="1" id="KW-0812">Transmembrane</keyword>
<dbReference type="Proteomes" id="UP000201332">
    <property type="component" value="Segment"/>
</dbReference>
<gene>
    <name evidence="2" type="primary">ORF 4</name>
</gene>